<keyword evidence="1" id="KW-0175">Coiled coil</keyword>
<name>A0AA88HRB9_ARTSF</name>
<feature type="coiled-coil region" evidence="1">
    <location>
        <begin position="298"/>
        <end position="395"/>
    </location>
</feature>
<dbReference type="EMBL" id="JAVRJZ010000017">
    <property type="protein sequence ID" value="KAK2710147.1"/>
    <property type="molecule type" value="Genomic_DNA"/>
</dbReference>
<proteinExistence type="predicted"/>
<accession>A0AA88HRB9</accession>
<reference evidence="2" key="1">
    <citation type="submission" date="2023-07" db="EMBL/GenBank/DDBJ databases">
        <title>Chromosome-level genome assembly of Artemia franciscana.</title>
        <authorList>
            <person name="Jo E."/>
        </authorList>
    </citation>
    <scope>NUCLEOTIDE SEQUENCE</scope>
    <source>
        <tissue evidence="2">Whole body</tissue>
    </source>
</reference>
<feature type="coiled-coil region" evidence="1">
    <location>
        <begin position="459"/>
        <end position="577"/>
    </location>
</feature>
<feature type="coiled-coil region" evidence="1">
    <location>
        <begin position="53"/>
        <end position="262"/>
    </location>
</feature>
<dbReference type="AlphaFoldDB" id="A0AA88HRB9"/>
<evidence type="ECO:0000313" key="3">
    <source>
        <dbReference type="Proteomes" id="UP001187531"/>
    </source>
</evidence>
<feature type="coiled-coil region" evidence="1">
    <location>
        <begin position="606"/>
        <end position="664"/>
    </location>
</feature>
<sequence length="740" mass="85900">MDKLKKVLEEVQQVADSCDENSPRDIKSLLVQIITKNPLAVTLEDGVENIGAIASLEREVEVERYKLEAIQIREQRTHAMLTDAQCELSRLRNIVNQQEHLAKSEGLSLEELLNLKSTFDSNKKELTERCQDLNEHVETLLLDLKEMSDDVKRAEKRADATQKELQIVSQERNEFKSKIGDYENRLDNLAEKYEELKLLHSEIQVTAKMSKEQKLNAEAQVTQLQQESEETAKKLEVLLNKIESLSLENEELKMAYRLLDKENSRASSQSKELETHFSVLQKESSKILKQKATIHAKLEALKKECGRADEERLSLDEQLVVLERELEELKKAAMKERLTISGLRRERDNLNKSINSLQVMTENQARTNQVKHETMRKLENELETIEIRYEKLKTSMITSELKRSKVERNVNLLISERTQMQVALAELNIEKSALEKIVRSNTIQLANCRLKNEGIGHEKEKFESEYMRAKERAEIAEIQVRRLNEEAKNYQKELIKAETELGKKESVNSALQKEIEVLNSIIGDLKKQEEGARNVIKSLEKEILKAEKLSTIKEEELKRERNEKREVIRERDILSKKIREKLGCESEFVQKGKNYRAEMDRSQSAETNLKTKVIQLELEIAQIREEKANLQRRVLEIAALKKRVHKLELQLDEERLRCSALENDKKIPMRVPSLCETEVTDPVSYEGFLRMQNATREIILRPTKEDLLSTKAQGKNKNEELFKLGLQRLFKVQCKKTSQT</sequence>
<dbReference type="Proteomes" id="UP001187531">
    <property type="component" value="Unassembled WGS sequence"/>
</dbReference>
<evidence type="ECO:0000313" key="2">
    <source>
        <dbReference type="EMBL" id="KAK2710147.1"/>
    </source>
</evidence>
<protein>
    <submittedName>
        <fullName evidence="2">Uncharacterized protein</fullName>
    </submittedName>
</protein>
<organism evidence="2 3">
    <name type="scientific">Artemia franciscana</name>
    <name type="common">Brine shrimp</name>
    <name type="synonym">Artemia sanfranciscana</name>
    <dbReference type="NCBI Taxonomy" id="6661"/>
    <lineage>
        <taxon>Eukaryota</taxon>
        <taxon>Metazoa</taxon>
        <taxon>Ecdysozoa</taxon>
        <taxon>Arthropoda</taxon>
        <taxon>Crustacea</taxon>
        <taxon>Branchiopoda</taxon>
        <taxon>Anostraca</taxon>
        <taxon>Artemiidae</taxon>
        <taxon>Artemia</taxon>
    </lineage>
</organism>
<comment type="caution">
    <text evidence="2">The sequence shown here is derived from an EMBL/GenBank/DDBJ whole genome shotgun (WGS) entry which is preliminary data.</text>
</comment>
<evidence type="ECO:0000256" key="1">
    <source>
        <dbReference type="SAM" id="Coils"/>
    </source>
</evidence>
<gene>
    <name evidence="2" type="ORF">QYM36_013722</name>
</gene>
<keyword evidence="3" id="KW-1185">Reference proteome</keyword>